<feature type="transmembrane region" description="Helical" evidence="8">
    <location>
        <begin position="20"/>
        <end position="44"/>
    </location>
</feature>
<evidence type="ECO:0000256" key="5">
    <source>
        <dbReference type="ARBA" id="ARBA00022989"/>
    </source>
</evidence>
<dbReference type="GO" id="GO:0022857">
    <property type="term" value="F:transmembrane transporter activity"/>
    <property type="evidence" value="ECO:0007669"/>
    <property type="project" value="InterPro"/>
</dbReference>
<gene>
    <name evidence="9" type="ORF">K8V30_09725</name>
</gene>
<dbReference type="EMBL" id="DYTV01000130">
    <property type="protein sequence ID" value="HJH11946.1"/>
    <property type="molecule type" value="Genomic_DNA"/>
</dbReference>
<keyword evidence="5 8" id="KW-1133">Transmembrane helix</keyword>
<evidence type="ECO:0000256" key="3">
    <source>
        <dbReference type="ARBA" id="ARBA00022475"/>
    </source>
</evidence>
<dbReference type="InterPro" id="IPR037185">
    <property type="entry name" value="EmrE-like"/>
</dbReference>
<evidence type="ECO:0000256" key="2">
    <source>
        <dbReference type="ARBA" id="ARBA00022448"/>
    </source>
</evidence>
<feature type="transmembrane region" description="Helical" evidence="8">
    <location>
        <begin position="80"/>
        <end position="101"/>
    </location>
</feature>
<dbReference type="InterPro" id="IPR000390">
    <property type="entry name" value="Small_drug/metabolite_transptr"/>
</dbReference>
<evidence type="ECO:0000313" key="9">
    <source>
        <dbReference type="EMBL" id="HJH11946.1"/>
    </source>
</evidence>
<keyword evidence="6 8" id="KW-0472">Membrane</keyword>
<evidence type="ECO:0000256" key="4">
    <source>
        <dbReference type="ARBA" id="ARBA00022692"/>
    </source>
</evidence>
<evidence type="ECO:0000313" key="10">
    <source>
        <dbReference type="Proteomes" id="UP000700212"/>
    </source>
</evidence>
<feature type="transmembrane region" description="Helical" evidence="8">
    <location>
        <begin position="56"/>
        <end position="74"/>
    </location>
</feature>
<keyword evidence="4 7" id="KW-0812">Transmembrane</keyword>
<reference evidence="9" key="1">
    <citation type="journal article" date="2021" name="PeerJ">
        <title>Extensive microbial diversity within the chicken gut microbiome revealed by metagenomics and culture.</title>
        <authorList>
            <person name="Gilroy R."/>
            <person name="Ravi A."/>
            <person name="Getino M."/>
            <person name="Pursley I."/>
            <person name="Horton D.L."/>
            <person name="Alikhan N.F."/>
            <person name="Baker D."/>
            <person name="Gharbi K."/>
            <person name="Hall N."/>
            <person name="Watson M."/>
            <person name="Adriaenssens E.M."/>
            <person name="Foster-Nyarko E."/>
            <person name="Jarju S."/>
            <person name="Secka A."/>
            <person name="Antonio M."/>
            <person name="Oren A."/>
            <person name="Chaudhuri R.R."/>
            <person name="La Ragione R."/>
            <person name="Hildebrand F."/>
            <person name="Pallen M.J."/>
        </authorList>
    </citation>
    <scope>NUCLEOTIDE SEQUENCE</scope>
    <source>
        <strain evidence="9">CHK160-4876</strain>
    </source>
</reference>
<comment type="subcellular location">
    <subcellularLocation>
        <location evidence="1 7">Cell membrane</location>
        <topology evidence="1 7">Multi-pass membrane protein</topology>
    </subcellularLocation>
</comment>
<dbReference type="Gene3D" id="1.10.3730.20">
    <property type="match status" value="1"/>
</dbReference>
<keyword evidence="2" id="KW-0813">Transport</keyword>
<dbReference type="PANTHER" id="PTHR30561:SF0">
    <property type="entry name" value="GUANIDINIUM EXPORTER"/>
    <property type="match status" value="1"/>
</dbReference>
<dbReference type="Pfam" id="PF00893">
    <property type="entry name" value="Multi_Drug_Res"/>
    <property type="match status" value="1"/>
</dbReference>
<dbReference type="RefSeq" id="WP_108306557.1">
    <property type="nucleotide sequence ID" value="NZ_QAFW01000009.1"/>
</dbReference>
<sequence length="128" mass="13761">MTTIETAATLDFVIETVPGLSAATLGWILVILAAAFEFLGVIGLKKYSEQKNMFNGFIYLLGFGGAFALLYFSFEYLQVSIAYAVWIGIGTAGAVIINMIFFGESKSMGRIISVILIVIGVVGLKFVS</sequence>
<dbReference type="SUPFAM" id="SSF103481">
    <property type="entry name" value="Multidrug resistance efflux transporter EmrE"/>
    <property type="match status" value="1"/>
</dbReference>
<dbReference type="AlphaFoldDB" id="A0A921T5Y7"/>
<dbReference type="Proteomes" id="UP000700212">
    <property type="component" value="Unassembled WGS sequence"/>
</dbReference>
<comment type="similarity">
    <text evidence="7">Belongs to the drug/metabolite transporter (DMT) superfamily. Small multidrug resistance (SMR) (TC 2.A.7.1) family.</text>
</comment>
<evidence type="ECO:0000256" key="7">
    <source>
        <dbReference type="RuleBase" id="RU003942"/>
    </source>
</evidence>
<evidence type="ECO:0000256" key="1">
    <source>
        <dbReference type="ARBA" id="ARBA00004651"/>
    </source>
</evidence>
<dbReference type="OrthoDB" id="21828at2"/>
<comment type="caution">
    <text evidence="9">The sequence shown here is derived from an EMBL/GenBank/DDBJ whole genome shotgun (WGS) entry which is preliminary data.</text>
</comment>
<accession>A0A921T5Y7</accession>
<evidence type="ECO:0000256" key="6">
    <source>
        <dbReference type="ARBA" id="ARBA00023136"/>
    </source>
</evidence>
<reference evidence="9" key="2">
    <citation type="submission" date="2021-09" db="EMBL/GenBank/DDBJ databases">
        <authorList>
            <person name="Gilroy R."/>
        </authorList>
    </citation>
    <scope>NUCLEOTIDE SEQUENCE</scope>
    <source>
        <strain evidence="9">CHK160-4876</strain>
    </source>
</reference>
<keyword evidence="3" id="KW-1003">Cell membrane</keyword>
<dbReference type="InterPro" id="IPR045324">
    <property type="entry name" value="Small_multidrug_res"/>
</dbReference>
<dbReference type="PANTHER" id="PTHR30561">
    <property type="entry name" value="SMR FAMILY PROTON-DEPENDENT DRUG EFFLUX TRANSPORTER SUGE"/>
    <property type="match status" value="1"/>
</dbReference>
<dbReference type="GO" id="GO:0005886">
    <property type="term" value="C:plasma membrane"/>
    <property type="evidence" value="ECO:0007669"/>
    <property type="project" value="UniProtKB-SubCell"/>
</dbReference>
<name>A0A921T5Y7_9BACL</name>
<proteinExistence type="inferred from homology"/>
<feature type="transmembrane region" description="Helical" evidence="8">
    <location>
        <begin position="108"/>
        <end position="127"/>
    </location>
</feature>
<organism evidence="9 10">
    <name type="scientific">Metalysinibacillus jejuensis</name>
    <dbReference type="NCBI Taxonomy" id="914327"/>
    <lineage>
        <taxon>Bacteria</taxon>
        <taxon>Bacillati</taxon>
        <taxon>Bacillota</taxon>
        <taxon>Bacilli</taxon>
        <taxon>Bacillales</taxon>
        <taxon>Caryophanaceae</taxon>
        <taxon>Metalysinibacillus</taxon>
    </lineage>
</organism>
<evidence type="ECO:0000256" key="8">
    <source>
        <dbReference type="SAM" id="Phobius"/>
    </source>
</evidence>
<protein>
    <submittedName>
        <fullName evidence="9">Multidrug efflux SMR transporter</fullName>
    </submittedName>
</protein>